<organism evidence="4 5">
    <name type="scientific">Chiayiivirga flava</name>
    <dbReference type="NCBI Taxonomy" id="659595"/>
    <lineage>
        <taxon>Bacteria</taxon>
        <taxon>Pseudomonadati</taxon>
        <taxon>Pseudomonadota</taxon>
        <taxon>Gammaproteobacteria</taxon>
        <taxon>Lysobacterales</taxon>
        <taxon>Lysobacteraceae</taxon>
        <taxon>Chiayiivirga</taxon>
    </lineage>
</organism>
<feature type="binding site" evidence="2">
    <location>
        <position position="161"/>
    </location>
    <ligand>
        <name>substrate</name>
    </ligand>
</feature>
<evidence type="ECO:0000313" key="5">
    <source>
        <dbReference type="Proteomes" id="UP000521199"/>
    </source>
</evidence>
<evidence type="ECO:0000256" key="1">
    <source>
        <dbReference type="ARBA" id="ARBA00022729"/>
    </source>
</evidence>
<comment type="caution">
    <text evidence="4">The sequence shown here is derived from an EMBL/GenBank/DDBJ whole genome shotgun (WGS) entry which is preliminary data.</text>
</comment>
<dbReference type="CDD" id="cd13604">
    <property type="entry name" value="PBP2_TRAP_ketoacid_lactate_like"/>
    <property type="match status" value="1"/>
</dbReference>
<dbReference type="Proteomes" id="UP000521199">
    <property type="component" value="Unassembled WGS sequence"/>
</dbReference>
<gene>
    <name evidence="4" type="ORF">HNQ52_001100</name>
</gene>
<name>A0A7W8D6E5_9GAMM</name>
<dbReference type="PIRSF" id="PIRSF039026">
    <property type="entry name" value="SiaP"/>
    <property type="match status" value="1"/>
</dbReference>
<keyword evidence="1" id="KW-0732">Signal</keyword>
<dbReference type="GO" id="GO:0055085">
    <property type="term" value="P:transmembrane transport"/>
    <property type="evidence" value="ECO:0007669"/>
    <property type="project" value="InterPro"/>
</dbReference>
<dbReference type="InterPro" id="IPR038404">
    <property type="entry name" value="TRAP_DctP_sf"/>
</dbReference>
<dbReference type="AlphaFoldDB" id="A0A7W8D6E5"/>
<dbReference type="RefSeq" id="WP_183960115.1">
    <property type="nucleotide sequence ID" value="NZ_JACHHP010000002.1"/>
</dbReference>
<dbReference type="PANTHER" id="PTHR33376:SF5">
    <property type="entry name" value="EXTRACYTOPLASMIC SOLUTE RECEPTOR PROTEIN"/>
    <property type="match status" value="1"/>
</dbReference>
<feature type="binding site" evidence="3">
    <location>
        <position position="220"/>
    </location>
    <ligand>
        <name>Na(+)</name>
        <dbReference type="ChEBI" id="CHEBI:29101"/>
    </ligand>
</feature>
<dbReference type="Pfam" id="PF03480">
    <property type="entry name" value="DctP"/>
    <property type="match status" value="1"/>
</dbReference>
<dbReference type="Gene3D" id="3.40.190.10">
    <property type="entry name" value="Periplasmic binding protein-like II"/>
    <property type="match status" value="1"/>
</dbReference>
<feature type="binding site" evidence="3">
    <location>
        <position position="219"/>
    </location>
    <ligand>
        <name>substrate</name>
    </ligand>
</feature>
<dbReference type="PANTHER" id="PTHR33376">
    <property type="match status" value="1"/>
</dbReference>
<protein>
    <submittedName>
        <fullName evidence="4">TRAP-type mannitol/chloroaromatic compound transport system substrate-binding protein</fullName>
    </submittedName>
</protein>
<evidence type="ECO:0000256" key="3">
    <source>
        <dbReference type="PIRSR" id="PIRSR039026-2"/>
    </source>
</evidence>
<dbReference type="PROSITE" id="PS51318">
    <property type="entry name" value="TAT"/>
    <property type="match status" value="1"/>
</dbReference>
<dbReference type="GO" id="GO:0046872">
    <property type="term" value="F:metal ion binding"/>
    <property type="evidence" value="ECO:0007669"/>
    <property type="project" value="UniProtKB-KW"/>
</dbReference>
<keyword evidence="5" id="KW-1185">Reference proteome</keyword>
<accession>A0A7W8D6E5</accession>
<feature type="binding site" evidence="2">
    <location>
        <position position="182"/>
    </location>
    <ligand>
        <name>substrate</name>
    </ligand>
</feature>
<sequence>MHRRAVLGTLGGAALGAGLAGCGPPPSAPAAAQAPPLRWTMVTSWPSDFPGMGTAAKELAQLVGRASGGRLTVDVFGAGEKVAPFDVFDAVADGTAQMGHSAAYYWRTRSPAAPFFCTVPFGMTALEMSAWLYDGGGLALWRELYAGFGLVPFPCGSTGAQTAGWFNREIRRPADLRGLKMRIPGLGGEVMARLGAAPVNVPGAELFDALKSGELDASEWVGPYDDLAFGLHRAAKFCYVPAWQEPGTILECTVNATAWNALADDLKAIVDTCCRAVNESMLAGYAARNQQALAQLRDEHGVVVRELPRDVLAALRRASEAVLDDLVADDPFAQRVFDSYTAFRRQAMAWAALSDDAYSKARR</sequence>
<dbReference type="EMBL" id="JACHHP010000002">
    <property type="protein sequence ID" value="MBB5207571.1"/>
    <property type="molecule type" value="Genomic_DNA"/>
</dbReference>
<dbReference type="GO" id="GO:0031317">
    <property type="term" value="C:tripartite ATP-independent periplasmic transporter complex"/>
    <property type="evidence" value="ECO:0007669"/>
    <property type="project" value="InterPro"/>
</dbReference>
<dbReference type="InterPro" id="IPR018389">
    <property type="entry name" value="DctP_fam"/>
</dbReference>
<dbReference type="InterPro" id="IPR026289">
    <property type="entry name" value="SBP_TakP-like"/>
</dbReference>
<keyword evidence="3" id="KW-0479">Metal-binding</keyword>
<evidence type="ECO:0000313" key="4">
    <source>
        <dbReference type="EMBL" id="MBB5207571.1"/>
    </source>
</evidence>
<dbReference type="NCBIfam" id="NF037995">
    <property type="entry name" value="TRAP_S1"/>
    <property type="match status" value="1"/>
</dbReference>
<reference evidence="4 5" key="1">
    <citation type="submission" date="2020-08" db="EMBL/GenBank/DDBJ databases">
        <title>Genomic Encyclopedia of Type Strains, Phase IV (KMG-IV): sequencing the most valuable type-strain genomes for metagenomic binning, comparative biology and taxonomic classification.</title>
        <authorList>
            <person name="Goeker M."/>
        </authorList>
    </citation>
    <scope>NUCLEOTIDE SEQUENCE [LARGE SCALE GENOMIC DNA]</scope>
    <source>
        <strain evidence="4 5">DSM 24163</strain>
    </source>
</reference>
<evidence type="ECO:0000256" key="2">
    <source>
        <dbReference type="PIRSR" id="PIRSR039026-1"/>
    </source>
</evidence>
<feature type="binding site" evidence="3">
    <location>
        <position position="245"/>
    </location>
    <ligand>
        <name>substrate</name>
    </ligand>
</feature>
<proteinExistence type="predicted"/>
<dbReference type="InterPro" id="IPR006311">
    <property type="entry name" value="TAT_signal"/>
</dbReference>
<dbReference type="PROSITE" id="PS51257">
    <property type="entry name" value="PROKAR_LIPOPROTEIN"/>
    <property type="match status" value="1"/>
</dbReference>
<dbReference type="Gene3D" id="3.40.190.170">
    <property type="entry name" value="Bacterial extracellular solute-binding protein, family 7"/>
    <property type="match status" value="1"/>
</dbReference>